<gene>
    <name evidence="5" type="ORF">TRUGW13939_08193</name>
</gene>
<keyword evidence="6" id="KW-1185">Reference proteome</keyword>
<dbReference type="RefSeq" id="XP_035347222.1">
    <property type="nucleotide sequence ID" value="XM_035491329.1"/>
</dbReference>
<dbReference type="EMBL" id="CP055901">
    <property type="protein sequence ID" value="QKX61047.1"/>
    <property type="molecule type" value="Genomic_DNA"/>
</dbReference>
<evidence type="ECO:0000256" key="2">
    <source>
        <dbReference type="SAM" id="Phobius"/>
    </source>
</evidence>
<organism evidence="5 6">
    <name type="scientific">Talaromyces rugulosus</name>
    <name type="common">Penicillium rugulosum</name>
    <dbReference type="NCBI Taxonomy" id="121627"/>
    <lineage>
        <taxon>Eukaryota</taxon>
        <taxon>Fungi</taxon>
        <taxon>Dikarya</taxon>
        <taxon>Ascomycota</taxon>
        <taxon>Pezizomycotina</taxon>
        <taxon>Eurotiomycetes</taxon>
        <taxon>Eurotiomycetidae</taxon>
        <taxon>Eurotiales</taxon>
        <taxon>Trichocomaceae</taxon>
        <taxon>Talaromyces</taxon>
        <taxon>Talaromyces sect. Islandici</taxon>
    </lineage>
</organism>
<dbReference type="Pfam" id="PF24854">
    <property type="entry name" value="DUF7728"/>
    <property type="match status" value="1"/>
</dbReference>
<feature type="chain" id="PRO_5029016375" description="DUF7728 domain-containing protein" evidence="3">
    <location>
        <begin position="19"/>
        <end position="373"/>
    </location>
</feature>
<keyword evidence="2" id="KW-1133">Transmembrane helix</keyword>
<evidence type="ECO:0000313" key="5">
    <source>
        <dbReference type="EMBL" id="QKX61047.1"/>
    </source>
</evidence>
<accession>A0A7H8R4B7</accession>
<feature type="compositionally biased region" description="Basic and acidic residues" evidence="1">
    <location>
        <begin position="254"/>
        <end position="264"/>
    </location>
</feature>
<dbReference type="GeneID" id="55995682"/>
<dbReference type="OrthoDB" id="5409353at2759"/>
<feature type="transmembrane region" description="Helical" evidence="2">
    <location>
        <begin position="293"/>
        <end position="323"/>
    </location>
</feature>
<dbReference type="AlphaFoldDB" id="A0A7H8R4B7"/>
<feature type="region of interest" description="Disordered" evidence="1">
    <location>
        <begin position="240"/>
        <end position="277"/>
    </location>
</feature>
<keyword evidence="3" id="KW-0732">Signal</keyword>
<evidence type="ECO:0000313" key="6">
    <source>
        <dbReference type="Proteomes" id="UP000509510"/>
    </source>
</evidence>
<sequence length="373" mass="40715">MYARSLLAVSALSLNAAAFLVVPEVLPPLEGENAPLPHISHAVDTQHAHTEQIQLACDECPFPTASSDGLVSWSSDTKSSLEFDFSTEDGKLFVNDALVFPPLPNVPVDVKAVQRRDADGETTEPLNLGFALVAVPLAPPQDDMELMQIRFSPLDIEGHPVPLDTISLTVVKTGSGDLLIARTEIEPPAGQDDHESWEQCNGEARCLRRLVFVRIQALVQSAKAHMMNLKAKLMFGGKGCHGKSRPGHMKHGHHDLENASSEHNHPHHMGPNGHAHHHRHGWHRTFLRIVRFIVVPAILGVLAGLAASAVGMIVGQLIVFVWARFRRNTTTQSTSTLEQGTVSEKEILMAQDAQADDLPPYSDEEQTPPADTK</sequence>
<dbReference type="InterPro" id="IPR056145">
    <property type="entry name" value="DUF7728"/>
</dbReference>
<evidence type="ECO:0000256" key="3">
    <source>
        <dbReference type="SAM" id="SignalP"/>
    </source>
</evidence>
<feature type="signal peptide" evidence="3">
    <location>
        <begin position="1"/>
        <end position="18"/>
    </location>
</feature>
<keyword evidence="2" id="KW-0812">Transmembrane</keyword>
<feature type="region of interest" description="Disordered" evidence="1">
    <location>
        <begin position="343"/>
        <end position="373"/>
    </location>
</feature>
<dbReference type="PANTHER" id="PTHR40622:SF2">
    <property type="match status" value="1"/>
</dbReference>
<proteinExistence type="predicted"/>
<evidence type="ECO:0000256" key="1">
    <source>
        <dbReference type="SAM" id="MobiDB-lite"/>
    </source>
</evidence>
<name>A0A7H8R4B7_TALRU</name>
<dbReference type="PANTHER" id="PTHR40622">
    <property type="match status" value="1"/>
</dbReference>
<dbReference type="Proteomes" id="UP000509510">
    <property type="component" value="Chromosome IV"/>
</dbReference>
<keyword evidence="2" id="KW-0472">Membrane</keyword>
<reference evidence="6" key="1">
    <citation type="submission" date="2020-06" db="EMBL/GenBank/DDBJ databases">
        <title>A chromosome-scale genome assembly of Talaromyces rugulosus W13939.</title>
        <authorList>
            <person name="Wang B."/>
            <person name="Guo L."/>
            <person name="Ye K."/>
            <person name="Wang L."/>
        </authorList>
    </citation>
    <scope>NUCLEOTIDE SEQUENCE [LARGE SCALE GENOMIC DNA]</scope>
    <source>
        <strain evidence="6">W13939</strain>
    </source>
</reference>
<protein>
    <recommendedName>
        <fullName evidence="4">DUF7728 domain-containing protein</fullName>
    </recommendedName>
</protein>
<feature type="domain" description="DUF7728" evidence="4">
    <location>
        <begin position="49"/>
        <end position="187"/>
    </location>
</feature>
<feature type="compositionally biased region" description="Basic residues" evidence="1">
    <location>
        <begin position="240"/>
        <end position="253"/>
    </location>
</feature>
<dbReference type="KEGG" id="trg:TRUGW13939_08193"/>
<evidence type="ECO:0000259" key="4">
    <source>
        <dbReference type="Pfam" id="PF24854"/>
    </source>
</evidence>